<protein>
    <submittedName>
        <fullName evidence="2">Uncharacterized protein</fullName>
    </submittedName>
</protein>
<feature type="compositionally biased region" description="Low complexity" evidence="1">
    <location>
        <begin position="62"/>
        <end position="76"/>
    </location>
</feature>
<evidence type="ECO:0000313" key="2">
    <source>
        <dbReference type="EMBL" id="TNV83557.1"/>
    </source>
</evidence>
<organism evidence="2 3">
    <name type="scientific">Halteria grandinella</name>
    <dbReference type="NCBI Taxonomy" id="5974"/>
    <lineage>
        <taxon>Eukaryota</taxon>
        <taxon>Sar</taxon>
        <taxon>Alveolata</taxon>
        <taxon>Ciliophora</taxon>
        <taxon>Intramacronucleata</taxon>
        <taxon>Spirotrichea</taxon>
        <taxon>Stichotrichia</taxon>
        <taxon>Sporadotrichida</taxon>
        <taxon>Halteriidae</taxon>
        <taxon>Halteria</taxon>
    </lineage>
</organism>
<dbReference type="EMBL" id="RRYP01003713">
    <property type="protein sequence ID" value="TNV83557.1"/>
    <property type="molecule type" value="Genomic_DNA"/>
</dbReference>
<name>A0A8J8NX02_HALGN</name>
<dbReference type="Proteomes" id="UP000785679">
    <property type="component" value="Unassembled WGS sequence"/>
</dbReference>
<keyword evidence="3" id="KW-1185">Reference proteome</keyword>
<evidence type="ECO:0000256" key="1">
    <source>
        <dbReference type="SAM" id="MobiDB-lite"/>
    </source>
</evidence>
<reference evidence="2" key="1">
    <citation type="submission" date="2019-06" db="EMBL/GenBank/DDBJ databases">
        <authorList>
            <person name="Zheng W."/>
        </authorList>
    </citation>
    <scope>NUCLEOTIDE SEQUENCE</scope>
    <source>
        <strain evidence="2">QDHG01</strain>
    </source>
</reference>
<evidence type="ECO:0000313" key="3">
    <source>
        <dbReference type="Proteomes" id="UP000785679"/>
    </source>
</evidence>
<sequence>MFVKEEMPIIMRDLSGELSVPKRSEKSMIGPHFGSYMRPATSNNNTHHGRENQHSGSASPALTTITNSNLQNLTLNQRQGGRPPDGHQQSLLTPVASGRGPIFGSVGHSIKNNNSQNNNQQALLGSGAIMMNSTPNVGSIRAAAKNEGAGPRTDNTL</sequence>
<comment type="caution">
    <text evidence="2">The sequence shown here is derived from an EMBL/GenBank/DDBJ whole genome shotgun (WGS) entry which is preliminary data.</text>
</comment>
<dbReference type="AlphaFoldDB" id="A0A8J8NX02"/>
<feature type="region of interest" description="Disordered" evidence="1">
    <location>
        <begin position="29"/>
        <end position="99"/>
    </location>
</feature>
<proteinExistence type="predicted"/>
<gene>
    <name evidence="2" type="ORF">FGO68_gene12947</name>
</gene>
<accession>A0A8J8NX02</accession>